<name>A0A1Z4N9Y8_9CYAN</name>
<reference evidence="1 2" key="1">
    <citation type="submission" date="2017-06" db="EMBL/GenBank/DDBJ databases">
        <title>Genome sequencing of cyanobaciteial culture collection at National Institute for Environmental Studies (NIES).</title>
        <authorList>
            <person name="Hirose Y."/>
            <person name="Shimura Y."/>
            <person name="Fujisawa T."/>
            <person name="Nakamura Y."/>
            <person name="Kawachi M."/>
        </authorList>
    </citation>
    <scope>NUCLEOTIDE SEQUENCE [LARGE SCALE GENOMIC DNA]</scope>
    <source>
        <strain evidence="1 2">NIES-37</strain>
    </source>
</reference>
<sequence>MVASLSKPVWTEEYETEILNKLAAQHAPYLLNLEKVETRPPETQAEKENFARFRIAGAAHDLFIVQVIARAIAQLIDDPHWQLSLSRQLGDDGAHSLNSRLRVQELLGYDPINEIQRQVKEHWEFMGDSAVRDWLGFAAFQIHYELHVVGPFLLQSRVGRISDPKTASYFVDKILPDEAAHRLAVIDWWKQIYDKASANERAELAQRLLERDEEIQQRRTNYLIDHWDTAHKAKGITGVDGINAVYDGWRREVLAYLLDTPVEQLPKLLSVSQ</sequence>
<dbReference type="Proteomes" id="UP000218785">
    <property type="component" value="Chromosome"/>
</dbReference>
<evidence type="ECO:0000313" key="2">
    <source>
        <dbReference type="Proteomes" id="UP000218785"/>
    </source>
</evidence>
<dbReference type="RefSeq" id="WP_096582847.1">
    <property type="nucleotide sequence ID" value="NZ_CAWNJS010000001.1"/>
</dbReference>
<dbReference type="InterPro" id="IPR009078">
    <property type="entry name" value="Ferritin-like_SF"/>
</dbReference>
<organism evidence="1 2">
    <name type="scientific">Tolypothrix tenuis PCC 7101</name>
    <dbReference type="NCBI Taxonomy" id="231146"/>
    <lineage>
        <taxon>Bacteria</taxon>
        <taxon>Bacillati</taxon>
        <taxon>Cyanobacteriota</taxon>
        <taxon>Cyanophyceae</taxon>
        <taxon>Nostocales</taxon>
        <taxon>Tolypothrichaceae</taxon>
        <taxon>Tolypothrix</taxon>
    </lineage>
</organism>
<keyword evidence="2" id="KW-1185">Reference proteome</keyword>
<dbReference type="AlphaFoldDB" id="A0A1Z4N9Y8"/>
<accession>A0A1Z4N9Y8</accession>
<dbReference type="SUPFAM" id="SSF47240">
    <property type="entry name" value="Ferritin-like"/>
    <property type="match status" value="1"/>
</dbReference>
<gene>
    <name evidence="1" type="ORF">NIES37_65570</name>
</gene>
<protein>
    <submittedName>
        <fullName evidence="1">Uncharacterized protein</fullName>
    </submittedName>
</protein>
<evidence type="ECO:0000313" key="1">
    <source>
        <dbReference type="EMBL" id="BAZ02544.1"/>
    </source>
</evidence>
<dbReference type="KEGG" id="ttq:NIES37_65570"/>
<dbReference type="EMBL" id="AP018248">
    <property type="protein sequence ID" value="BAZ02544.1"/>
    <property type="molecule type" value="Genomic_DNA"/>
</dbReference>
<proteinExistence type="predicted"/>